<evidence type="ECO:0000256" key="2">
    <source>
        <dbReference type="ARBA" id="ARBA00001961"/>
    </source>
</evidence>
<evidence type="ECO:0000256" key="11">
    <source>
        <dbReference type="ARBA" id="ARBA00030363"/>
    </source>
</evidence>
<evidence type="ECO:0000256" key="3">
    <source>
        <dbReference type="ARBA" id="ARBA00005022"/>
    </source>
</evidence>
<evidence type="ECO:0000256" key="7">
    <source>
        <dbReference type="ARBA" id="ARBA00022873"/>
    </source>
</evidence>
<accession>A0ABP0BXD2</accession>
<comment type="cofactor">
    <cofactor evidence="2">
        <name>L-ascorbate</name>
        <dbReference type="ChEBI" id="CHEBI:38290"/>
    </cofactor>
</comment>
<dbReference type="InterPro" id="IPR003819">
    <property type="entry name" value="TauD/TfdA-like"/>
</dbReference>
<evidence type="ECO:0000256" key="4">
    <source>
        <dbReference type="ARBA" id="ARBA00008654"/>
    </source>
</evidence>
<evidence type="ECO:0000259" key="17">
    <source>
        <dbReference type="Pfam" id="PF06155"/>
    </source>
</evidence>
<comment type="similarity">
    <text evidence="4">Belongs to the gamma-BBH/TMLD family.</text>
</comment>
<protein>
    <recommendedName>
        <fullName evidence="5">trimethyllysine dioxygenase</fullName>
        <ecNumber evidence="5">1.14.11.8</ecNumber>
    </recommendedName>
    <alternativeName>
        <fullName evidence="12">Epsilon-trimethyllysine 2-oxoglutarate dioxygenase</fullName>
    </alternativeName>
    <alternativeName>
        <fullName evidence="11">TML hydroxylase</fullName>
    </alternativeName>
    <alternativeName>
        <fullName evidence="13">TML-alpha-ketoglutarate dioxygenase</fullName>
    </alternativeName>
</protein>
<evidence type="ECO:0000256" key="8">
    <source>
        <dbReference type="ARBA" id="ARBA00022964"/>
    </source>
</evidence>
<keyword evidence="7" id="KW-0124">Carnitine biosynthesis</keyword>
<evidence type="ECO:0000256" key="6">
    <source>
        <dbReference type="ARBA" id="ARBA00022723"/>
    </source>
</evidence>
<dbReference type="InterPro" id="IPR042098">
    <property type="entry name" value="TauD-like_sf"/>
</dbReference>
<dbReference type="InterPro" id="IPR012776">
    <property type="entry name" value="Trimethyllysine_dOase"/>
</dbReference>
<keyword evidence="19" id="KW-1185">Reference proteome</keyword>
<dbReference type="Gene3D" id="3.60.130.10">
    <property type="entry name" value="Clavaminate synthase-like"/>
    <property type="match status" value="1"/>
</dbReference>
<dbReference type="Pfam" id="PF02668">
    <property type="entry name" value="TauD"/>
    <property type="match status" value="1"/>
</dbReference>
<comment type="cofactor">
    <cofactor evidence="1">
        <name>Fe(2+)</name>
        <dbReference type="ChEBI" id="CHEBI:29033"/>
    </cofactor>
</comment>
<evidence type="ECO:0000256" key="13">
    <source>
        <dbReference type="ARBA" id="ARBA00032283"/>
    </source>
</evidence>
<gene>
    <name evidence="18" type="ORF">SCUCBS95973_005480</name>
</gene>
<keyword evidence="9" id="KW-0560">Oxidoreductase</keyword>
<comment type="caution">
    <text evidence="18">The sequence shown here is derived from an EMBL/GenBank/DDBJ whole genome shotgun (WGS) entry which is preliminary data.</text>
</comment>
<reference evidence="18 19" key="1">
    <citation type="submission" date="2024-01" db="EMBL/GenBank/DDBJ databases">
        <authorList>
            <person name="Allen C."/>
            <person name="Tagirdzhanova G."/>
        </authorList>
    </citation>
    <scope>NUCLEOTIDE SEQUENCE [LARGE SCALE GENOMIC DNA]</scope>
</reference>
<sequence length="467" mass="52069">MPIRFRLPALLSSSGHRAVVAPGAAVSAAASARLSTQVPARVPPLSQKCVSLGRQSVRAFSGVTVTATDHSVKIASPEAVKRAELPNFWLRCSSCVNQDTSQRNFDTFEIPADIRAAQVKADDKGLDVVWSGDNHKSHYSWDFLRFYQNSDHRTPEPVDFHYWGSSISDSPPTVQFDAVMDASSDKGIGQLTDYIRRYGFAFVEGTPFVDPADTERLLERIAFIRVTHYGGFYDFVPDLAMADTAYTNLPLPAHTDTTYFTEPAGLQAFHLLSHHGPETPPEGSAALGGASLLVDGFHAAQILQREHPEDYDVLTRVRLPWHASGNQGITLSPDRRYPVLEVLDSQDREAVGADKAAGKRLNRVRWNNDDRGIVPFGGPDADGIDPVRWYDAARKWQSILKRPDVEYWTQLQPGKPLIFDNWRVMHGRSSFVGVRRMCGGYTARDDFISRWRNTNYARDEVLKQVVG</sequence>
<evidence type="ECO:0000256" key="12">
    <source>
        <dbReference type="ARBA" id="ARBA00031778"/>
    </source>
</evidence>
<feature type="domain" description="Gamma-butyrobetaine hydroxylase-like N-terminal" evidence="17">
    <location>
        <begin position="81"/>
        <end position="145"/>
    </location>
</feature>
<dbReference type="InterPro" id="IPR038492">
    <property type="entry name" value="GBBH-like_N_sf"/>
</dbReference>
<organism evidence="18 19">
    <name type="scientific">Sporothrix curviconia</name>
    <dbReference type="NCBI Taxonomy" id="1260050"/>
    <lineage>
        <taxon>Eukaryota</taxon>
        <taxon>Fungi</taxon>
        <taxon>Dikarya</taxon>
        <taxon>Ascomycota</taxon>
        <taxon>Pezizomycotina</taxon>
        <taxon>Sordariomycetes</taxon>
        <taxon>Sordariomycetidae</taxon>
        <taxon>Ophiostomatales</taxon>
        <taxon>Ophiostomataceae</taxon>
        <taxon>Sporothrix</taxon>
    </lineage>
</organism>
<evidence type="ECO:0000256" key="10">
    <source>
        <dbReference type="ARBA" id="ARBA00023004"/>
    </source>
</evidence>
<comment type="catalytic activity">
    <reaction evidence="15">
        <text>N(6),N(6),N(6)-trimethyl-L-lysine + 2-oxoglutarate + O2 = (3S)-3-hydroxy-N(6),N(6),N(6)-trimethyl-L-lysine + succinate + CO2</text>
        <dbReference type="Rhea" id="RHEA:14181"/>
        <dbReference type="ChEBI" id="CHEBI:15379"/>
        <dbReference type="ChEBI" id="CHEBI:16526"/>
        <dbReference type="ChEBI" id="CHEBI:16810"/>
        <dbReference type="ChEBI" id="CHEBI:30031"/>
        <dbReference type="ChEBI" id="CHEBI:58100"/>
        <dbReference type="ChEBI" id="CHEBI:141499"/>
        <dbReference type="EC" id="1.14.11.8"/>
    </reaction>
</comment>
<dbReference type="InterPro" id="IPR010376">
    <property type="entry name" value="GBBH-like_N"/>
</dbReference>
<keyword evidence="8" id="KW-0223">Dioxygenase</keyword>
<dbReference type="CDD" id="cd00250">
    <property type="entry name" value="CAS_like"/>
    <property type="match status" value="1"/>
</dbReference>
<dbReference type="SUPFAM" id="SSF51197">
    <property type="entry name" value="Clavaminate synthase-like"/>
    <property type="match status" value="1"/>
</dbReference>
<evidence type="ECO:0000256" key="1">
    <source>
        <dbReference type="ARBA" id="ARBA00001954"/>
    </source>
</evidence>
<proteinExistence type="inferred from homology"/>
<dbReference type="PANTHER" id="PTHR10696:SF51">
    <property type="entry name" value="TRIMETHYLLYSINE DIOXYGENASE, MITOCHONDRIAL"/>
    <property type="match status" value="1"/>
</dbReference>
<feature type="domain" description="TauD/TfdA-like" evidence="16">
    <location>
        <begin position="171"/>
        <end position="441"/>
    </location>
</feature>
<evidence type="ECO:0000313" key="18">
    <source>
        <dbReference type="EMBL" id="CAK7224329.1"/>
    </source>
</evidence>
<evidence type="ECO:0000259" key="16">
    <source>
        <dbReference type="Pfam" id="PF02668"/>
    </source>
</evidence>
<keyword evidence="10" id="KW-0408">Iron</keyword>
<keyword evidence="6" id="KW-0479">Metal-binding</keyword>
<name>A0ABP0BXD2_9PEZI</name>
<dbReference type="PANTHER" id="PTHR10696">
    <property type="entry name" value="GAMMA-BUTYROBETAINE HYDROXYLASE-RELATED"/>
    <property type="match status" value="1"/>
</dbReference>
<dbReference type="EMBL" id="CAWUHB010000030">
    <property type="protein sequence ID" value="CAK7224329.1"/>
    <property type="molecule type" value="Genomic_DNA"/>
</dbReference>
<comment type="function">
    <text evidence="14">Converts trimethyllysine (TML) into hydroxytrimethyllysine (HTML).</text>
</comment>
<evidence type="ECO:0000256" key="9">
    <source>
        <dbReference type="ARBA" id="ARBA00023002"/>
    </source>
</evidence>
<dbReference type="Gene3D" id="3.30.2020.30">
    <property type="match status" value="1"/>
</dbReference>
<dbReference type="InterPro" id="IPR050411">
    <property type="entry name" value="AlphaKG_dependent_hydroxylases"/>
</dbReference>
<evidence type="ECO:0000256" key="14">
    <source>
        <dbReference type="ARBA" id="ARBA00046008"/>
    </source>
</evidence>
<evidence type="ECO:0000256" key="15">
    <source>
        <dbReference type="ARBA" id="ARBA00049334"/>
    </source>
</evidence>
<evidence type="ECO:0000313" key="19">
    <source>
        <dbReference type="Proteomes" id="UP001642405"/>
    </source>
</evidence>
<comment type="pathway">
    <text evidence="3">Amine and polyamine biosynthesis; carnitine biosynthesis.</text>
</comment>
<evidence type="ECO:0000256" key="5">
    <source>
        <dbReference type="ARBA" id="ARBA00012267"/>
    </source>
</evidence>
<dbReference type="Proteomes" id="UP001642405">
    <property type="component" value="Unassembled WGS sequence"/>
</dbReference>
<dbReference type="EC" id="1.14.11.8" evidence="5"/>
<dbReference type="NCBIfam" id="TIGR02410">
    <property type="entry name" value="carnitine_TMLD"/>
    <property type="match status" value="1"/>
</dbReference>
<dbReference type="Pfam" id="PF06155">
    <property type="entry name" value="GBBH-like_N"/>
    <property type="match status" value="1"/>
</dbReference>